<feature type="transmembrane region" description="Helical" evidence="13">
    <location>
        <begin position="38"/>
        <end position="59"/>
    </location>
</feature>
<dbReference type="AlphaFoldDB" id="A0AAW6RIK6"/>
<evidence type="ECO:0000256" key="13">
    <source>
        <dbReference type="SAM" id="Phobius"/>
    </source>
</evidence>
<keyword evidence="3" id="KW-0285">Flavoprotein</keyword>
<dbReference type="GO" id="GO:0016491">
    <property type="term" value="F:oxidoreductase activity"/>
    <property type="evidence" value="ECO:0007669"/>
    <property type="project" value="UniProtKB-KW"/>
</dbReference>
<keyword evidence="5" id="KW-0001">2Fe-2S</keyword>
<dbReference type="Gene3D" id="2.40.30.10">
    <property type="entry name" value="Translation factors"/>
    <property type="match status" value="1"/>
</dbReference>
<dbReference type="PROSITE" id="PS51384">
    <property type="entry name" value="FAD_FR"/>
    <property type="match status" value="1"/>
</dbReference>
<keyword evidence="16" id="KW-1185">Reference proteome</keyword>
<protein>
    <submittedName>
        <fullName evidence="15">Ferric reductase-like transmembrane domain-containing protein</fullName>
    </submittedName>
</protein>
<dbReference type="GO" id="GO:0016020">
    <property type="term" value="C:membrane"/>
    <property type="evidence" value="ECO:0007669"/>
    <property type="project" value="UniProtKB-SubCell"/>
</dbReference>
<keyword evidence="10" id="KW-0408">Iron</keyword>
<evidence type="ECO:0000256" key="2">
    <source>
        <dbReference type="ARBA" id="ARBA00004141"/>
    </source>
</evidence>
<accession>A0AAW6RIK6</accession>
<comment type="subcellular location">
    <subcellularLocation>
        <location evidence="2">Membrane</location>
        <topology evidence="2">Multi-pass membrane protein</topology>
    </subcellularLocation>
</comment>
<feature type="transmembrane region" description="Helical" evidence="13">
    <location>
        <begin position="137"/>
        <end position="154"/>
    </location>
</feature>
<feature type="transmembrane region" description="Helical" evidence="13">
    <location>
        <begin position="80"/>
        <end position="97"/>
    </location>
</feature>
<evidence type="ECO:0000256" key="6">
    <source>
        <dbReference type="ARBA" id="ARBA00022723"/>
    </source>
</evidence>
<evidence type="ECO:0000256" key="7">
    <source>
        <dbReference type="ARBA" id="ARBA00022827"/>
    </source>
</evidence>
<keyword evidence="9" id="KW-0560">Oxidoreductase</keyword>
<evidence type="ECO:0000256" key="11">
    <source>
        <dbReference type="ARBA" id="ARBA00023014"/>
    </source>
</evidence>
<evidence type="ECO:0000313" key="16">
    <source>
        <dbReference type="Proteomes" id="UP001237156"/>
    </source>
</evidence>
<dbReference type="CDD" id="cd06198">
    <property type="entry name" value="FNR_like_3"/>
    <property type="match status" value="1"/>
</dbReference>
<keyword evidence="6" id="KW-0479">Metal-binding</keyword>
<keyword evidence="12 13" id="KW-0472">Membrane</keyword>
<dbReference type="GO" id="GO:0046872">
    <property type="term" value="F:metal ion binding"/>
    <property type="evidence" value="ECO:0007669"/>
    <property type="project" value="UniProtKB-KW"/>
</dbReference>
<keyword evidence="4 13" id="KW-0812">Transmembrane</keyword>
<dbReference type="SUPFAM" id="SSF52343">
    <property type="entry name" value="Ferredoxin reductase-like, C-terminal NADP-linked domain"/>
    <property type="match status" value="1"/>
</dbReference>
<feature type="domain" description="FAD-binding FR-type" evidence="14">
    <location>
        <begin position="219"/>
        <end position="319"/>
    </location>
</feature>
<dbReference type="Pfam" id="PF08022">
    <property type="entry name" value="FAD_binding_8"/>
    <property type="match status" value="1"/>
</dbReference>
<dbReference type="GO" id="GO:0051537">
    <property type="term" value="F:2 iron, 2 sulfur cluster binding"/>
    <property type="evidence" value="ECO:0007669"/>
    <property type="project" value="UniProtKB-KW"/>
</dbReference>
<dbReference type="RefSeq" id="WP_279523546.1">
    <property type="nucleotide sequence ID" value="NZ_JARVII010000002.1"/>
</dbReference>
<keyword evidence="11" id="KW-0411">Iron-sulfur</keyword>
<evidence type="ECO:0000313" key="15">
    <source>
        <dbReference type="EMBL" id="MDG9698446.1"/>
    </source>
</evidence>
<gene>
    <name evidence="15" type="ORF">QB898_01710</name>
</gene>
<evidence type="ECO:0000256" key="8">
    <source>
        <dbReference type="ARBA" id="ARBA00022989"/>
    </source>
</evidence>
<dbReference type="EMBL" id="JARVII010000002">
    <property type="protein sequence ID" value="MDG9698446.1"/>
    <property type="molecule type" value="Genomic_DNA"/>
</dbReference>
<evidence type="ECO:0000256" key="9">
    <source>
        <dbReference type="ARBA" id="ARBA00023002"/>
    </source>
</evidence>
<dbReference type="InterPro" id="IPR017927">
    <property type="entry name" value="FAD-bd_FR_type"/>
</dbReference>
<dbReference type="InterPro" id="IPR039261">
    <property type="entry name" value="FNR_nucleotide-bd"/>
</dbReference>
<keyword evidence="7" id="KW-0274">FAD</keyword>
<sequence>MKNIRIALWAVLLGLTGLWLLADTLWPQPFHYFTFRSVAVQWTGVLAIGAMSVILVLAARPAWAERWLDGLDKSYRLHKWLGIAALAASVAHWWLALGTKWMVGWGWLVRPERGPRPKVTDPVQLWFNSQKGLADTLGEWAFYGGAALIVLALIKRFPYRWFAKTHTLLAVAYLALVYHSVIRTRFAYWAQPVGWVEAALMLAGSVAALMVLAGRVGAKRRVQATVQAADWLAPMQTLRMRLAVPPGWAGHAPGQFAFVSFSRAEGAHPYTIASAWDGQRREITFLVKALGDYTSRLHEWLRPGQRATLEGPYGCFTFEDGASAQIWVGAGIGITPFMARMEHLARLRNAGDAAGSAGDAGDAKGEQNIRLFYCAQQPDAAFTGELQALAARAGVTLHVIASQSEGRLTAQRLRERAPEWATASVWFCGPTAFGQALQRELTAAGLPAGRFHQELFEMR</sequence>
<dbReference type="PANTHER" id="PTHR47354">
    <property type="entry name" value="NADH OXIDOREDUCTASE HCR"/>
    <property type="match status" value="1"/>
</dbReference>
<dbReference type="Gene3D" id="3.40.50.80">
    <property type="entry name" value="Nucleotide-binding domain of ferredoxin-NADP reductase (FNR) module"/>
    <property type="match status" value="1"/>
</dbReference>
<feature type="transmembrane region" description="Helical" evidence="13">
    <location>
        <begin position="161"/>
        <end position="181"/>
    </location>
</feature>
<dbReference type="GO" id="GO:0050660">
    <property type="term" value="F:flavin adenine dinucleotide binding"/>
    <property type="evidence" value="ECO:0007669"/>
    <property type="project" value="TreeGrafter"/>
</dbReference>
<comment type="cofactor">
    <cofactor evidence="1">
        <name>FAD</name>
        <dbReference type="ChEBI" id="CHEBI:57692"/>
    </cofactor>
</comment>
<name>A0AAW6RIK6_9BURK</name>
<keyword evidence="8 13" id="KW-1133">Transmembrane helix</keyword>
<dbReference type="InterPro" id="IPR013112">
    <property type="entry name" value="FAD-bd_8"/>
</dbReference>
<evidence type="ECO:0000256" key="1">
    <source>
        <dbReference type="ARBA" id="ARBA00001974"/>
    </source>
</evidence>
<reference evidence="15 16" key="1">
    <citation type="submission" date="2023-04" db="EMBL/GenBank/DDBJ databases">
        <title>Ottowia paracancer sp. nov., isolated from human stomach.</title>
        <authorList>
            <person name="Song Y."/>
        </authorList>
    </citation>
    <scope>NUCLEOTIDE SEQUENCE [LARGE SCALE GENOMIC DNA]</scope>
    <source>
        <strain evidence="15 16">10c7w1</strain>
    </source>
</reference>
<dbReference type="InterPro" id="IPR017938">
    <property type="entry name" value="Riboflavin_synthase-like_b-brl"/>
</dbReference>
<proteinExistence type="predicted"/>
<comment type="caution">
    <text evidence="15">The sequence shown here is derived from an EMBL/GenBank/DDBJ whole genome shotgun (WGS) entry which is preliminary data.</text>
</comment>
<dbReference type="InterPro" id="IPR013130">
    <property type="entry name" value="Fe3_Rdtase_TM_dom"/>
</dbReference>
<evidence type="ECO:0000256" key="3">
    <source>
        <dbReference type="ARBA" id="ARBA00022630"/>
    </source>
</evidence>
<evidence type="ECO:0000256" key="4">
    <source>
        <dbReference type="ARBA" id="ARBA00022692"/>
    </source>
</evidence>
<dbReference type="PANTHER" id="PTHR47354:SF8">
    <property type="entry name" value="1,2-PHENYLACETYL-COA EPOXIDASE, SUBUNIT E"/>
    <property type="match status" value="1"/>
</dbReference>
<dbReference type="SUPFAM" id="SSF63380">
    <property type="entry name" value="Riboflavin synthase domain-like"/>
    <property type="match status" value="1"/>
</dbReference>
<evidence type="ECO:0000259" key="14">
    <source>
        <dbReference type="PROSITE" id="PS51384"/>
    </source>
</evidence>
<dbReference type="Proteomes" id="UP001237156">
    <property type="component" value="Unassembled WGS sequence"/>
</dbReference>
<evidence type="ECO:0000256" key="12">
    <source>
        <dbReference type="ARBA" id="ARBA00023136"/>
    </source>
</evidence>
<dbReference type="InterPro" id="IPR050415">
    <property type="entry name" value="MRET"/>
</dbReference>
<evidence type="ECO:0000256" key="5">
    <source>
        <dbReference type="ARBA" id="ARBA00022714"/>
    </source>
</evidence>
<organism evidence="15 16">
    <name type="scientific">Ottowia cancrivicina</name>
    <dbReference type="NCBI Taxonomy" id="3040346"/>
    <lineage>
        <taxon>Bacteria</taxon>
        <taxon>Pseudomonadati</taxon>
        <taxon>Pseudomonadota</taxon>
        <taxon>Betaproteobacteria</taxon>
        <taxon>Burkholderiales</taxon>
        <taxon>Comamonadaceae</taxon>
        <taxon>Ottowia</taxon>
    </lineage>
</organism>
<dbReference type="Pfam" id="PF01794">
    <property type="entry name" value="Ferric_reduct"/>
    <property type="match status" value="1"/>
</dbReference>
<evidence type="ECO:0000256" key="10">
    <source>
        <dbReference type="ARBA" id="ARBA00023004"/>
    </source>
</evidence>
<feature type="transmembrane region" description="Helical" evidence="13">
    <location>
        <begin position="193"/>
        <end position="213"/>
    </location>
</feature>